<gene>
    <name evidence="1" type="ORF">KY465_18275</name>
</gene>
<evidence type="ECO:0008006" key="3">
    <source>
        <dbReference type="Google" id="ProtNLM"/>
    </source>
</evidence>
<comment type="caution">
    <text evidence="1">The sequence shown here is derived from an EMBL/GenBank/DDBJ whole genome shotgun (WGS) entry which is preliminary data.</text>
</comment>
<evidence type="ECO:0000313" key="1">
    <source>
        <dbReference type="EMBL" id="MBW3099232.1"/>
    </source>
</evidence>
<proteinExistence type="predicted"/>
<dbReference type="Proteomes" id="UP001430804">
    <property type="component" value="Unassembled WGS sequence"/>
</dbReference>
<protein>
    <recommendedName>
        <fullName evidence="3">GNAT family N-acetyltransferase</fullName>
    </recommendedName>
</protein>
<accession>A0ABS6WTD7</accession>
<dbReference type="RefSeq" id="WP_219203562.1">
    <property type="nucleotide sequence ID" value="NZ_JAHWQX010000008.1"/>
</dbReference>
<dbReference type="EMBL" id="JAHWQX010000008">
    <property type="protein sequence ID" value="MBW3099232.1"/>
    <property type="molecule type" value="Genomic_DNA"/>
</dbReference>
<keyword evidence="2" id="KW-1185">Reference proteome</keyword>
<sequence>MKPLQIGLASPAEVDALWPLMRDGFTKSCAVEPRDYSPGMIWQLCRSGAAYMIVVYDEDTIYMASAWQFRSHECRHTFHCLSLYGTQMRSWLGMAEHFIRTIARENGATRLTACGRSGWLRLFKATTNGNGYEVDI</sequence>
<name>A0ABS6WTD7_9HYPH</name>
<organism evidence="1 2">
    <name type="scientific">Pseudohoeflea coraliihabitans</name>
    <dbReference type="NCBI Taxonomy" id="2860393"/>
    <lineage>
        <taxon>Bacteria</taxon>
        <taxon>Pseudomonadati</taxon>
        <taxon>Pseudomonadota</taxon>
        <taxon>Alphaproteobacteria</taxon>
        <taxon>Hyphomicrobiales</taxon>
        <taxon>Rhizobiaceae</taxon>
        <taxon>Pseudohoeflea</taxon>
    </lineage>
</organism>
<evidence type="ECO:0000313" key="2">
    <source>
        <dbReference type="Proteomes" id="UP001430804"/>
    </source>
</evidence>
<reference evidence="1" key="1">
    <citation type="submission" date="2021-07" db="EMBL/GenBank/DDBJ databases">
        <title>Pseudohoeflea marina sp. nov. a polyhydroxyalcanoate-producing bacterium.</title>
        <authorList>
            <person name="Zheng W."/>
            <person name="Yu S."/>
            <person name="Huang Y."/>
        </authorList>
    </citation>
    <scope>NUCLEOTIDE SEQUENCE</scope>
    <source>
        <strain evidence="1">DP4N28-3</strain>
    </source>
</reference>